<reference evidence="2 3" key="1">
    <citation type="submission" date="2017-06" db="EMBL/GenBank/DDBJ databases">
        <title>Yangia sp. YSBP01 complete genome sequence.</title>
        <authorList>
            <person name="Woo J.-H."/>
            <person name="Kim H.-S."/>
        </authorList>
    </citation>
    <scope>NUCLEOTIDE SEQUENCE [LARGE SCALE GENOMIC DNA]</scope>
    <source>
        <strain evidence="2 3">YSBP01</strain>
    </source>
</reference>
<evidence type="ECO:0000313" key="2">
    <source>
        <dbReference type="EMBL" id="AWI85280.1"/>
    </source>
</evidence>
<protein>
    <submittedName>
        <fullName evidence="2">Uncharacterized protein</fullName>
    </submittedName>
</protein>
<dbReference type="KEGG" id="ypac:CEW88_16195"/>
<dbReference type="SUPFAM" id="SSF54593">
    <property type="entry name" value="Glyoxalase/Bleomycin resistance protein/Dihydroxybiphenyl dioxygenase"/>
    <property type="match status" value="1"/>
</dbReference>
<dbReference type="AlphaFoldDB" id="A0A2U8HI19"/>
<accession>A0A2U8HI19</accession>
<proteinExistence type="predicted"/>
<evidence type="ECO:0000313" key="3">
    <source>
        <dbReference type="Proteomes" id="UP000244915"/>
    </source>
</evidence>
<dbReference type="InterPro" id="IPR029068">
    <property type="entry name" value="Glyas_Bleomycin-R_OHBP_Dase"/>
</dbReference>
<sequence length="74" mass="7953">MTAVIDRQHVKAIYFSEPGGVLFACATDPPGLAADEPPERAVTTVKRSRTCRRRSADRADQTPEPGTRRIGGGS</sequence>
<dbReference type="Proteomes" id="UP000244915">
    <property type="component" value="Chromosome 2"/>
</dbReference>
<organism evidence="2 3">
    <name type="scientific">Alloyangia pacifica</name>
    <dbReference type="NCBI Taxonomy" id="311180"/>
    <lineage>
        <taxon>Bacteria</taxon>
        <taxon>Pseudomonadati</taxon>
        <taxon>Pseudomonadota</taxon>
        <taxon>Alphaproteobacteria</taxon>
        <taxon>Rhodobacterales</taxon>
        <taxon>Roseobacteraceae</taxon>
        <taxon>Alloyangia</taxon>
    </lineage>
</organism>
<dbReference type="Gene3D" id="3.10.180.10">
    <property type="entry name" value="2,3-Dihydroxybiphenyl 1,2-Dioxygenase, domain 1"/>
    <property type="match status" value="1"/>
</dbReference>
<evidence type="ECO:0000256" key="1">
    <source>
        <dbReference type="SAM" id="MobiDB-lite"/>
    </source>
</evidence>
<dbReference type="EMBL" id="CP022190">
    <property type="protein sequence ID" value="AWI85280.1"/>
    <property type="molecule type" value="Genomic_DNA"/>
</dbReference>
<gene>
    <name evidence="2" type="ORF">CEW88_16195</name>
</gene>
<name>A0A2U8HI19_9RHOB</name>
<feature type="region of interest" description="Disordered" evidence="1">
    <location>
        <begin position="31"/>
        <end position="74"/>
    </location>
</feature>